<protein>
    <submittedName>
        <fullName evidence="2">Aste57867_17408 protein</fullName>
    </submittedName>
</protein>
<dbReference type="AlphaFoldDB" id="A0A485L8G2"/>
<reference evidence="1" key="2">
    <citation type="submission" date="2019-06" db="EMBL/GenBank/DDBJ databases">
        <title>Genomics analysis of Aphanomyces spp. identifies a new class of oomycete effector associated with host adaptation.</title>
        <authorList>
            <person name="Gaulin E."/>
        </authorList>
    </citation>
    <scope>NUCLEOTIDE SEQUENCE</scope>
    <source>
        <strain evidence="1">CBS 578.67</strain>
    </source>
</reference>
<reference evidence="2 3" key="1">
    <citation type="submission" date="2019-03" db="EMBL/GenBank/DDBJ databases">
        <authorList>
            <person name="Gaulin E."/>
            <person name="Dumas B."/>
        </authorList>
    </citation>
    <scope>NUCLEOTIDE SEQUENCE [LARGE SCALE GENOMIC DNA]</scope>
    <source>
        <strain evidence="2">CBS 568.67</strain>
    </source>
</reference>
<organism evidence="2 3">
    <name type="scientific">Aphanomyces stellatus</name>
    <dbReference type="NCBI Taxonomy" id="120398"/>
    <lineage>
        <taxon>Eukaryota</taxon>
        <taxon>Sar</taxon>
        <taxon>Stramenopiles</taxon>
        <taxon>Oomycota</taxon>
        <taxon>Saprolegniomycetes</taxon>
        <taxon>Saprolegniales</taxon>
        <taxon>Verrucalvaceae</taxon>
        <taxon>Aphanomyces</taxon>
    </lineage>
</organism>
<proteinExistence type="predicted"/>
<evidence type="ECO:0000313" key="1">
    <source>
        <dbReference type="EMBL" id="KAF0691340.1"/>
    </source>
</evidence>
<dbReference type="EMBL" id="CAADRA010006173">
    <property type="protein sequence ID" value="VFT94164.1"/>
    <property type="molecule type" value="Genomic_DNA"/>
</dbReference>
<evidence type="ECO:0000313" key="2">
    <source>
        <dbReference type="EMBL" id="VFT94164.1"/>
    </source>
</evidence>
<dbReference type="SUPFAM" id="SSF48371">
    <property type="entry name" value="ARM repeat"/>
    <property type="match status" value="1"/>
</dbReference>
<dbReference type="EMBL" id="VJMH01006152">
    <property type="protein sequence ID" value="KAF0691340.1"/>
    <property type="molecule type" value="Genomic_DNA"/>
</dbReference>
<sequence>MDILASGLAQGQSIQDVVKEQVHDTHVGKEATAEWIDLLLLELQCQLDAPINSRQWNEDAFGTLLSAAGLTARYVTEATVFAPHVGDFESIFLRVLQIPVWTTPLLGLKMVSLRGCTRLLECFGAAVQRNADVVAWISTALDTMLAQDENQSHAIQLLFRPICEHGNVLVQTHPSTSDSLLPLVSRFFELYTSVMDVNEDQHKDDIVEFALFLSVLLDAKLPPLVPARALMTTPSNEVPPVLINLMTESQWHQFCSSSALAVMTPVFPSLYAVAALELPPPASAACFQAFSDQIMSSLSTALVEHSVEALEQTFTWVESLRDILLRYVVPSKQQECLLTAQLTQVIPTIQALLTNLADVAKNRSLRGVKTSIADIREAAIECYVAVMHCMGASFWDVQVEFKFLHAVAVKVADPMLFGDFLFVLRPTSPHDDNRERYANMVTSVASILTKGLSQAHRYSKALAVRMVDGVGRVALATGTDLAPHIPDLAETLLDIQDISPSVRSASVVALTRLFCIAPFEDDAVQDAYFEMLSTGVLASKECALEAMTVLLQHESAALIFTATQSSAFWLDFLETCMAAFSSVPIFEEDVALLMHQLHTCDYLLDHHKNIPESLRTAFKPTVDQLHDTACADGLDHIEAASAKLLSKMT</sequence>
<dbReference type="InterPro" id="IPR016024">
    <property type="entry name" value="ARM-type_fold"/>
</dbReference>
<gene>
    <name evidence="2" type="primary">Aste57867_17408</name>
    <name evidence="1" type="ORF">As57867_017348</name>
    <name evidence="2" type="ORF">ASTE57867_17408</name>
</gene>
<name>A0A485L8G2_9STRA</name>
<dbReference type="Proteomes" id="UP000332933">
    <property type="component" value="Unassembled WGS sequence"/>
</dbReference>
<accession>A0A485L8G2</accession>
<keyword evidence="3" id="KW-1185">Reference proteome</keyword>
<evidence type="ECO:0000313" key="3">
    <source>
        <dbReference type="Proteomes" id="UP000332933"/>
    </source>
</evidence>
<dbReference type="OrthoDB" id="66167at2759"/>